<proteinExistence type="predicted"/>
<dbReference type="InterPro" id="IPR011006">
    <property type="entry name" value="CheY-like_superfamily"/>
</dbReference>
<dbReference type="Gene3D" id="3.40.50.2300">
    <property type="match status" value="1"/>
</dbReference>
<dbReference type="Proteomes" id="UP000427769">
    <property type="component" value="Chromosome"/>
</dbReference>
<reference evidence="1 2" key="1">
    <citation type="submission" date="2019-11" db="EMBL/GenBank/DDBJ databases">
        <title>Comparative genomics of hydrocarbon-degrading Desulfosarcina strains.</title>
        <authorList>
            <person name="Watanabe M."/>
            <person name="Kojima H."/>
            <person name="Fukui M."/>
        </authorList>
    </citation>
    <scope>NUCLEOTIDE SEQUENCE [LARGE SCALE GENOMIC DNA]</scope>
    <source>
        <strain evidence="1 2">PP31</strain>
    </source>
</reference>
<evidence type="ECO:0000313" key="1">
    <source>
        <dbReference type="EMBL" id="BBO77895.1"/>
    </source>
</evidence>
<dbReference type="CDD" id="cd00156">
    <property type="entry name" value="REC"/>
    <property type="match status" value="1"/>
</dbReference>
<dbReference type="OrthoDB" id="5420037at2"/>
<dbReference type="AlphaFoldDB" id="A0A5K7ZAY2"/>
<protein>
    <recommendedName>
        <fullName evidence="3">Response regulatory domain-containing protein</fullName>
    </recommendedName>
</protein>
<evidence type="ECO:0008006" key="3">
    <source>
        <dbReference type="Google" id="ProtNLM"/>
    </source>
</evidence>
<dbReference type="SUPFAM" id="SSF52172">
    <property type="entry name" value="CheY-like"/>
    <property type="match status" value="1"/>
</dbReference>
<keyword evidence="2" id="KW-1185">Reference proteome</keyword>
<gene>
    <name evidence="1" type="ORF">DSCW_53120</name>
</gene>
<organism evidence="1 2">
    <name type="scientific">Desulfosarcina widdelii</name>
    <dbReference type="NCBI Taxonomy" id="947919"/>
    <lineage>
        <taxon>Bacteria</taxon>
        <taxon>Pseudomonadati</taxon>
        <taxon>Thermodesulfobacteriota</taxon>
        <taxon>Desulfobacteria</taxon>
        <taxon>Desulfobacterales</taxon>
        <taxon>Desulfosarcinaceae</taxon>
        <taxon>Desulfosarcina</taxon>
    </lineage>
</organism>
<dbReference type="KEGG" id="dwd:DSCW_53120"/>
<dbReference type="EMBL" id="AP021875">
    <property type="protein sequence ID" value="BBO77895.1"/>
    <property type="molecule type" value="Genomic_DNA"/>
</dbReference>
<name>A0A5K7ZAY2_9BACT</name>
<evidence type="ECO:0000313" key="2">
    <source>
        <dbReference type="Proteomes" id="UP000427769"/>
    </source>
</evidence>
<accession>A0A5K7ZAY2</accession>
<dbReference type="RefSeq" id="WP_155306584.1">
    <property type="nucleotide sequence ID" value="NZ_AP021875.1"/>
</dbReference>
<sequence length="173" mass="20232">MRIKVLFFDDIFSDLFREKHSAEEVAWDDSWIDSISTALDESTQRIGVNFDIVKSGEIDAWESLIKNEAPDILLLDLFWVEQAQQKYNDRNRAIDISLDALQKIRKSFPTLPVVCYTIKPDYETMERAFNLGATFFLEKVPIAIPEVHSSLKYIFIYLIRQMQKENLILDSDF</sequence>